<protein>
    <submittedName>
        <fullName evidence="2">Uncharacterized protein</fullName>
    </submittedName>
</protein>
<keyword evidence="3" id="KW-1185">Reference proteome</keyword>
<dbReference type="RefSeq" id="WP_377007462.1">
    <property type="nucleotide sequence ID" value="NZ_JBHSLV010000013.1"/>
</dbReference>
<comment type="caution">
    <text evidence="2">The sequence shown here is derived from an EMBL/GenBank/DDBJ whole genome shotgun (WGS) entry which is preliminary data.</text>
</comment>
<name>A0ABW0H675_9HYPH</name>
<gene>
    <name evidence="2" type="ORF">ACFPPC_08340</name>
</gene>
<reference evidence="3" key="1">
    <citation type="journal article" date="2019" name="Int. J. Syst. Evol. Microbiol.">
        <title>The Global Catalogue of Microorganisms (GCM) 10K type strain sequencing project: providing services to taxonomists for standard genome sequencing and annotation.</title>
        <authorList>
            <consortium name="The Broad Institute Genomics Platform"/>
            <consortium name="The Broad Institute Genome Sequencing Center for Infectious Disease"/>
            <person name="Wu L."/>
            <person name="Ma J."/>
        </authorList>
    </citation>
    <scope>NUCLEOTIDE SEQUENCE [LARGE SCALE GENOMIC DNA]</scope>
    <source>
        <strain evidence="3">CGMCC 1.16326</strain>
    </source>
</reference>
<keyword evidence="1" id="KW-0472">Membrane</keyword>
<dbReference type="EMBL" id="JBHSLV010000013">
    <property type="protein sequence ID" value="MFC5392643.1"/>
    <property type="molecule type" value="Genomic_DNA"/>
</dbReference>
<dbReference type="Proteomes" id="UP001596104">
    <property type="component" value="Unassembled WGS sequence"/>
</dbReference>
<proteinExistence type="predicted"/>
<evidence type="ECO:0000313" key="3">
    <source>
        <dbReference type="Proteomes" id="UP001596104"/>
    </source>
</evidence>
<feature type="transmembrane region" description="Helical" evidence="1">
    <location>
        <begin position="28"/>
        <end position="48"/>
    </location>
</feature>
<organism evidence="2 3">
    <name type="scientific">Bosea vestrisii</name>
    <dbReference type="NCBI Taxonomy" id="151416"/>
    <lineage>
        <taxon>Bacteria</taxon>
        <taxon>Pseudomonadati</taxon>
        <taxon>Pseudomonadota</taxon>
        <taxon>Alphaproteobacteria</taxon>
        <taxon>Hyphomicrobiales</taxon>
        <taxon>Boseaceae</taxon>
        <taxon>Bosea</taxon>
    </lineage>
</organism>
<evidence type="ECO:0000256" key="1">
    <source>
        <dbReference type="SAM" id="Phobius"/>
    </source>
</evidence>
<evidence type="ECO:0000313" key="2">
    <source>
        <dbReference type="EMBL" id="MFC5392643.1"/>
    </source>
</evidence>
<sequence>MRKDDPTITIRWIPADDHRFAAMKTARIFLGIGFALGLMMAGAVMFIAGQL</sequence>
<accession>A0ABW0H675</accession>
<keyword evidence="1" id="KW-1133">Transmembrane helix</keyword>
<keyword evidence="1" id="KW-0812">Transmembrane</keyword>